<evidence type="ECO:0000256" key="6">
    <source>
        <dbReference type="ARBA" id="ARBA00023172"/>
    </source>
</evidence>
<evidence type="ECO:0000256" key="7">
    <source>
        <dbReference type="ARBA" id="ARBA00037721"/>
    </source>
</evidence>
<comment type="subcellular location">
    <subcellularLocation>
        <location evidence="1">Cytoplasm</location>
    </subcellularLocation>
</comment>
<dbReference type="GO" id="GO:0015074">
    <property type="term" value="P:DNA integration"/>
    <property type="evidence" value="ECO:0007669"/>
    <property type="project" value="UniProtKB-KW"/>
</dbReference>
<comment type="subunit">
    <text evidence="8">Forms a cyclic heterotetrameric complex composed of two molecules of XerC and two molecules of XerD.</text>
</comment>
<dbReference type="PROSITE" id="PS51898">
    <property type="entry name" value="TYR_RECOMBINASE"/>
    <property type="match status" value="1"/>
</dbReference>
<evidence type="ECO:0000256" key="2">
    <source>
        <dbReference type="ARBA" id="ARBA00008857"/>
    </source>
</evidence>
<evidence type="ECO:0000256" key="8">
    <source>
        <dbReference type="ARBA" id="ARBA00038613"/>
    </source>
</evidence>
<dbReference type="PANTHER" id="PTHR30349:SF64">
    <property type="entry name" value="PROPHAGE INTEGRASE INTD-RELATED"/>
    <property type="match status" value="1"/>
</dbReference>
<dbReference type="Proteomes" id="UP000296201">
    <property type="component" value="Chromosome"/>
</dbReference>
<dbReference type="Gene3D" id="1.10.150.130">
    <property type="match status" value="1"/>
</dbReference>
<dbReference type="InterPro" id="IPR010998">
    <property type="entry name" value="Integrase_recombinase_N"/>
</dbReference>
<dbReference type="FunFam" id="1.10.443.10:FF:000007">
    <property type="entry name" value="Tyrosine recombinase XerC"/>
    <property type="match status" value="1"/>
</dbReference>
<name>A0A4P7NZX6_9GAMM</name>
<dbReference type="InterPro" id="IPR011946">
    <property type="entry name" value="Integrase_integron-type"/>
</dbReference>
<dbReference type="NCBIfam" id="TIGR02249">
    <property type="entry name" value="integrase_gron"/>
    <property type="match status" value="1"/>
</dbReference>
<dbReference type="InterPro" id="IPR011010">
    <property type="entry name" value="DNA_brk_join_enz"/>
</dbReference>
<dbReference type="RefSeq" id="WP_135795984.1">
    <property type="nucleotide sequence ID" value="NZ_CP032096.1"/>
</dbReference>
<dbReference type="PANTHER" id="PTHR30349">
    <property type="entry name" value="PHAGE INTEGRASE-RELATED"/>
    <property type="match status" value="1"/>
</dbReference>
<evidence type="ECO:0000256" key="5">
    <source>
        <dbReference type="ARBA" id="ARBA00023125"/>
    </source>
</evidence>
<reference evidence="12 13" key="1">
    <citation type="submission" date="2018-08" db="EMBL/GenBank/DDBJ databases">
        <title>Horizontal acquisition of hydrogen conversion ability and other habitat adaptations in Hydrogenovibrio crunogenus strains.</title>
        <authorList>
            <person name="Gonnella G."/>
            <person name="Adam N."/>
            <person name="Perner M."/>
        </authorList>
    </citation>
    <scope>NUCLEOTIDE SEQUENCE [LARGE SCALE GENOMIC DNA]</scope>
    <source>
        <strain evidence="12 13">SP-41</strain>
    </source>
</reference>
<keyword evidence="13" id="KW-1185">Reference proteome</keyword>
<gene>
    <name evidence="12" type="primary">xerD_2</name>
    <name evidence="12" type="ORF">GHNINEIG_01405</name>
</gene>
<proteinExistence type="inferred from homology"/>
<dbReference type="InterPro" id="IPR013762">
    <property type="entry name" value="Integrase-like_cat_sf"/>
</dbReference>
<comment type="function">
    <text evidence="7">Site-specific tyrosine recombinase, which acts by catalyzing the cutting and rejoining of the recombining DNA molecules. The XerC-XerD complex is essential to convert dimers of the bacterial chromosome into monomers to permit their segregation at cell division. It also contributes to the segregational stability of plasmids.</text>
</comment>
<dbReference type="SUPFAM" id="SSF56349">
    <property type="entry name" value="DNA breaking-rejoining enzymes"/>
    <property type="match status" value="1"/>
</dbReference>
<evidence type="ECO:0000256" key="4">
    <source>
        <dbReference type="ARBA" id="ARBA00022908"/>
    </source>
</evidence>
<evidence type="ECO:0000256" key="3">
    <source>
        <dbReference type="ARBA" id="ARBA00022490"/>
    </source>
</evidence>
<keyword evidence="3" id="KW-0963">Cytoplasm</keyword>
<protein>
    <submittedName>
        <fullName evidence="12">Tyrosine recombinase XerD</fullName>
    </submittedName>
</protein>
<feature type="domain" description="Tyr recombinase" evidence="10">
    <location>
        <begin position="103"/>
        <end position="316"/>
    </location>
</feature>
<evidence type="ECO:0000256" key="9">
    <source>
        <dbReference type="PROSITE-ProRule" id="PRU01248"/>
    </source>
</evidence>
<evidence type="ECO:0000259" key="11">
    <source>
        <dbReference type="PROSITE" id="PS51900"/>
    </source>
</evidence>
<dbReference type="AlphaFoldDB" id="A0A4P7NZX6"/>
<keyword evidence="4" id="KW-0229">DNA integration</keyword>
<dbReference type="GO" id="GO:0003677">
    <property type="term" value="F:DNA binding"/>
    <property type="evidence" value="ECO:0007669"/>
    <property type="project" value="UniProtKB-UniRule"/>
</dbReference>
<organism evidence="12 13">
    <name type="scientific">Hydrogenovibrio crunogenus</name>
    <dbReference type="NCBI Taxonomy" id="39765"/>
    <lineage>
        <taxon>Bacteria</taxon>
        <taxon>Pseudomonadati</taxon>
        <taxon>Pseudomonadota</taxon>
        <taxon>Gammaproteobacteria</taxon>
        <taxon>Thiotrichales</taxon>
        <taxon>Piscirickettsiaceae</taxon>
        <taxon>Hydrogenovibrio</taxon>
    </lineage>
</organism>
<evidence type="ECO:0000259" key="10">
    <source>
        <dbReference type="PROSITE" id="PS51898"/>
    </source>
</evidence>
<feature type="domain" description="Core-binding (CB)" evidence="11">
    <location>
        <begin position="1"/>
        <end position="85"/>
    </location>
</feature>
<dbReference type="OrthoDB" id="9801717at2"/>
<sequence length="321" mass="37254">MTTKPRFLDLVRERIRTKHYSIRTEEAYVGWIKKFIFFHNKRHPAEMGKLEMEQFLTYLAVERNVASSTQNQALAALLFMYKEVLQMEPPWVDNVTRAKKPQRLPVVLTKTEVSQLFECIPLSYQLQIKLLYGCGLRLMELVRLRVQDVDFGYHAITVRAGKGDKDRVVMLPPSTIEALQTQLTETKRIHDIDLSNGYGEVYLPNALDRKYPNANKTFAWQYVFPSRNIVTDPRSGKKRRHHMHEQALQRAIKQAAIRVNIHKKVTPHTLRHSFATHLLESGYDIRTIQELLGHKNVETTMIYTHVLKQGGKGIVSPLENL</sequence>
<evidence type="ECO:0000313" key="12">
    <source>
        <dbReference type="EMBL" id="QBZ83353.1"/>
    </source>
</evidence>
<dbReference type="CDD" id="cd01193">
    <property type="entry name" value="INT_IntI_C"/>
    <property type="match status" value="1"/>
</dbReference>
<keyword evidence="5 9" id="KW-0238">DNA-binding</keyword>
<evidence type="ECO:0000256" key="1">
    <source>
        <dbReference type="ARBA" id="ARBA00004496"/>
    </source>
</evidence>
<evidence type="ECO:0000313" key="13">
    <source>
        <dbReference type="Proteomes" id="UP000296201"/>
    </source>
</evidence>
<dbReference type="GO" id="GO:0006310">
    <property type="term" value="P:DNA recombination"/>
    <property type="evidence" value="ECO:0007669"/>
    <property type="project" value="UniProtKB-KW"/>
</dbReference>
<dbReference type="EMBL" id="CP032096">
    <property type="protein sequence ID" value="QBZ83353.1"/>
    <property type="molecule type" value="Genomic_DNA"/>
</dbReference>
<keyword evidence="6" id="KW-0233">DNA recombination</keyword>
<dbReference type="InterPro" id="IPR002104">
    <property type="entry name" value="Integrase_catalytic"/>
</dbReference>
<dbReference type="InterPro" id="IPR050090">
    <property type="entry name" value="Tyrosine_recombinase_XerCD"/>
</dbReference>
<comment type="similarity">
    <text evidence="2">Belongs to the 'phage' integrase family.</text>
</comment>
<dbReference type="PROSITE" id="PS51900">
    <property type="entry name" value="CB"/>
    <property type="match status" value="1"/>
</dbReference>
<accession>A0A4P7NZX6</accession>
<dbReference type="GO" id="GO:0005737">
    <property type="term" value="C:cytoplasm"/>
    <property type="evidence" value="ECO:0007669"/>
    <property type="project" value="UniProtKB-SubCell"/>
</dbReference>
<dbReference type="InterPro" id="IPR004107">
    <property type="entry name" value="Integrase_SAM-like_N"/>
</dbReference>
<dbReference type="Pfam" id="PF13495">
    <property type="entry name" value="Phage_int_SAM_4"/>
    <property type="match status" value="1"/>
</dbReference>
<dbReference type="InterPro" id="IPR044068">
    <property type="entry name" value="CB"/>
</dbReference>
<dbReference type="Gene3D" id="1.10.443.10">
    <property type="entry name" value="Intergrase catalytic core"/>
    <property type="match status" value="1"/>
</dbReference>
<dbReference type="Pfam" id="PF00589">
    <property type="entry name" value="Phage_integrase"/>
    <property type="match status" value="1"/>
</dbReference>